<dbReference type="InterPro" id="IPR036380">
    <property type="entry name" value="Isochorismatase-like_sf"/>
</dbReference>
<proteinExistence type="inferred from homology"/>
<name>A0ABR4AKB9_9LECA</name>
<comment type="similarity">
    <text evidence="1">Belongs to the isochorismatase family.</text>
</comment>
<gene>
    <name evidence="5" type="ORF">ABVK25_012215</name>
</gene>
<evidence type="ECO:0000256" key="1">
    <source>
        <dbReference type="ARBA" id="ARBA00006336"/>
    </source>
</evidence>
<dbReference type="SUPFAM" id="SSF53659">
    <property type="entry name" value="Isocitrate/Isopropylmalate dehydrogenase-like"/>
    <property type="match status" value="1"/>
</dbReference>
<dbReference type="Pfam" id="PF00180">
    <property type="entry name" value="Iso_dh"/>
    <property type="match status" value="1"/>
</dbReference>
<accession>A0ABR4AKB9</accession>
<keyword evidence="6" id="KW-1185">Reference proteome</keyword>
<evidence type="ECO:0000259" key="4">
    <source>
        <dbReference type="SMART" id="SM01329"/>
    </source>
</evidence>
<evidence type="ECO:0000256" key="2">
    <source>
        <dbReference type="ARBA" id="ARBA00007769"/>
    </source>
</evidence>
<dbReference type="Gene3D" id="3.40.50.850">
    <property type="entry name" value="Isochorismatase-like"/>
    <property type="match status" value="1"/>
</dbReference>
<evidence type="ECO:0000313" key="5">
    <source>
        <dbReference type="EMBL" id="KAL2045124.1"/>
    </source>
</evidence>
<keyword evidence="3" id="KW-0378">Hydrolase</keyword>
<dbReference type="InterPro" id="IPR000868">
    <property type="entry name" value="Isochorismatase-like_dom"/>
</dbReference>
<comment type="caution">
    <text evidence="5">The sequence shown here is derived from an EMBL/GenBank/DDBJ whole genome shotgun (WGS) entry which is preliminary data.</text>
</comment>
<dbReference type="Proteomes" id="UP001590951">
    <property type="component" value="Unassembled WGS sequence"/>
</dbReference>
<protein>
    <recommendedName>
        <fullName evidence="4">Isopropylmalate dehydrogenase-like domain-containing protein</fullName>
    </recommendedName>
</protein>
<dbReference type="Pfam" id="PF00857">
    <property type="entry name" value="Isochorismatase"/>
    <property type="match status" value="1"/>
</dbReference>
<sequence length="614" mass="68239">MISKPEVLEVGLAIGQGTGPELADVFVKTLNQLARLFNVQVQVHRSSRIYHSYQSLFSAGHDLRHIRDETAQDAAHYEDFCKKQAAQGVKVIFRTAFTAQSLYLVRQHLEAVKVELFHKHAVDILLIRDQAQGFYTGSNTYAADALAVSRACQFDKAIFGRIVSYALSRARESWGEDTKINSLTMVYKHHLFDGVFDVWAQEWSQKHGLPIQFIQPDTMNRNILAFGVQGHQLIIAGNEYADIMEVLFLDMFDQGVQETSYSENVYLAPATSKLVEYQTVHGSADDLTGQGIVNPSATLKAAATILKRHGRCKGIESAMDYIIETLEQQKICTPDRGGTTTTAAYVCTILDYLTNLHSQSANFSFTPRLALGSHTKQIQSPRSSLLTLGLKTGLLIMDFQKDFEASIYACSPPLPTLVKNISRLLSSIRSAQNYVPSTVSSKSTSTSSSIEDIEIIHIRFIGDPSYQSPPWRNRNAMTNRSESCISGTEGADFIEPIKPQRNERVFDKRSLFDPFMVPDFEKYIRVKGIQHLILAGLYGDVCVDATARSAFQRGLWISIVEGCVGNLDFRLSDWENFAGKVYGAKMLSLDEVAVSSGVTDKAAAKLEGIRSKLV</sequence>
<feature type="domain" description="Isopropylmalate dehydrogenase-like" evidence="4">
    <location>
        <begin position="9"/>
        <end position="349"/>
    </location>
</feature>
<dbReference type="Gene3D" id="3.40.718.10">
    <property type="entry name" value="Isopropylmalate Dehydrogenase"/>
    <property type="match status" value="1"/>
</dbReference>
<dbReference type="SMART" id="SM01329">
    <property type="entry name" value="Iso_dh"/>
    <property type="match status" value="1"/>
</dbReference>
<organism evidence="5 6">
    <name type="scientific">Lepraria finkii</name>
    <dbReference type="NCBI Taxonomy" id="1340010"/>
    <lineage>
        <taxon>Eukaryota</taxon>
        <taxon>Fungi</taxon>
        <taxon>Dikarya</taxon>
        <taxon>Ascomycota</taxon>
        <taxon>Pezizomycotina</taxon>
        <taxon>Lecanoromycetes</taxon>
        <taxon>OSLEUM clade</taxon>
        <taxon>Lecanoromycetidae</taxon>
        <taxon>Lecanorales</taxon>
        <taxon>Lecanorineae</taxon>
        <taxon>Stereocaulaceae</taxon>
        <taxon>Lepraria</taxon>
    </lineage>
</organism>
<evidence type="ECO:0000256" key="3">
    <source>
        <dbReference type="ARBA" id="ARBA00022801"/>
    </source>
</evidence>
<reference evidence="5 6" key="1">
    <citation type="submission" date="2024-09" db="EMBL/GenBank/DDBJ databases">
        <title>Rethinking Asexuality: The Enigmatic Case of Functional Sexual Genes in Lepraria (Stereocaulaceae).</title>
        <authorList>
            <person name="Doellman M."/>
            <person name="Sun Y."/>
            <person name="Barcenas-Pena A."/>
            <person name="Lumbsch H.T."/>
            <person name="Grewe F."/>
        </authorList>
    </citation>
    <scope>NUCLEOTIDE SEQUENCE [LARGE SCALE GENOMIC DNA]</scope>
    <source>
        <strain evidence="5 6">Grewe 0041</strain>
    </source>
</reference>
<dbReference type="EMBL" id="JBHFEH010000162">
    <property type="protein sequence ID" value="KAL2045124.1"/>
    <property type="molecule type" value="Genomic_DNA"/>
</dbReference>
<dbReference type="InterPro" id="IPR024084">
    <property type="entry name" value="IsoPropMal-DH-like_dom"/>
</dbReference>
<dbReference type="PANTHER" id="PTHR43540:SF1">
    <property type="entry name" value="ISOCHORISMATASE HYDROLASE"/>
    <property type="match status" value="1"/>
</dbReference>
<dbReference type="PANTHER" id="PTHR43540">
    <property type="entry name" value="PEROXYUREIDOACRYLATE/UREIDOACRYLATE AMIDOHYDROLASE-RELATED"/>
    <property type="match status" value="1"/>
</dbReference>
<dbReference type="InterPro" id="IPR050272">
    <property type="entry name" value="Isochorismatase-like_hydrls"/>
</dbReference>
<evidence type="ECO:0000313" key="6">
    <source>
        <dbReference type="Proteomes" id="UP001590951"/>
    </source>
</evidence>
<dbReference type="SUPFAM" id="SSF52499">
    <property type="entry name" value="Isochorismatase-like hydrolases"/>
    <property type="match status" value="1"/>
</dbReference>
<comment type="similarity">
    <text evidence="2">Belongs to the isocitrate and isopropylmalate dehydrogenases family.</text>
</comment>
<dbReference type="CDD" id="cd00431">
    <property type="entry name" value="cysteine_hydrolases"/>
    <property type="match status" value="1"/>
</dbReference>